<comment type="caution">
    <text evidence="2">The sequence shown here is derived from an EMBL/GenBank/DDBJ whole genome shotgun (WGS) entry which is preliminary data.</text>
</comment>
<dbReference type="PANTHER" id="PTHR46375:SF3">
    <property type="entry name" value="KELCH REPEAT AND BTB DOMAIN-CONTAINING PROTEIN 13"/>
    <property type="match status" value="1"/>
</dbReference>
<reference evidence="2 3" key="1">
    <citation type="submission" date="2018-05" db="EMBL/GenBank/DDBJ databases">
        <title>Rhodohalobacter halophilus gen. nov., sp. nov., a moderately halophilic member of the family Balneolaceae.</title>
        <authorList>
            <person name="Liu Z.-W."/>
        </authorList>
    </citation>
    <scope>NUCLEOTIDE SEQUENCE [LARGE SCALE GENOMIC DNA]</scope>
    <source>
        <strain evidence="2 3">8A47</strain>
    </source>
</reference>
<dbReference type="InterPro" id="IPR015915">
    <property type="entry name" value="Kelch-typ_b-propeller"/>
</dbReference>
<dbReference type="InterPro" id="IPR052392">
    <property type="entry name" value="Kelch-BTB_domain-containing"/>
</dbReference>
<dbReference type="PANTHER" id="PTHR46375">
    <property type="entry name" value="KELCH REPEAT AND BTB DOMAIN-CONTAINING PROTEIN 13-RELATED"/>
    <property type="match status" value="1"/>
</dbReference>
<dbReference type="Gene3D" id="2.120.10.80">
    <property type="entry name" value="Kelch-type beta propeller"/>
    <property type="match status" value="1"/>
</dbReference>
<protein>
    <recommendedName>
        <fullName evidence="4">Kelch motif-containing protein</fullName>
    </recommendedName>
</protein>
<evidence type="ECO:0000256" key="1">
    <source>
        <dbReference type="SAM" id="SignalP"/>
    </source>
</evidence>
<sequence>MNRLTFSIIALLIIPLISCSSDALPEKRDYPVVRTLNAEAIDSAEVRLNGSIVNTGDENIEELGFVFDTSEPAIGVSDTILISTVNSKDAFSLTTDRAFAENVEYNIRAFANTESYTIYGNRVSFLSSGTRWNPWALKVFRTYLENWANSESTYTQGKGYVLFRSGYFYELDTNDYSFSSRQKIPISGYIPESYTMFGINNHVYMIFPDYNEAYIYDTISNTWVIESIDNIDLSGNSSGFNSGNLYSFSIGLTGYVISDNTLYAYDHKTGSWSFLNQFPNEVHNAVAGNEAIYVYSYNNTIWKYNFESDDWSLETTYPSDSYDGVTAFSAGEKLYFGLAADRENDTFLQEVWEYSPGTQSWKKISRFPISYRINSPFFSISAGNKAILGFFERGDEANEDWFNVWEFDGSKIHNP</sequence>
<feature type="chain" id="PRO_5016341644" description="Kelch motif-containing protein" evidence="1">
    <location>
        <begin position="24"/>
        <end position="415"/>
    </location>
</feature>
<proteinExistence type="predicted"/>
<gene>
    <name evidence="2" type="ORF">DDZ15_09315</name>
</gene>
<dbReference type="EMBL" id="QGGB01000006">
    <property type="protein sequence ID" value="PWN06703.1"/>
    <property type="molecule type" value="Genomic_DNA"/>
</dbReference>
<dbReference type="OrthoDB" id="103335at2"/>
<keyword evidence="1" id="KW-0732">Signal</keyword>
<dbReference type="SUPFAM" id="SSF117281">
    <property type="entry name" value="Kelch motif"/>
    <property type="match status" value="1"/>
</dbReference>
<dbReference type="RefSeq" id="WP_109646817.1">
    <property type="nucleotide sequence ID" value="NZ_QGGB01000006.1"/>
</dbReference>
<feature type="signal peptide" evidence="1">
    <location>
        <begin position="1"/>
        <end position="23"/>
    </location>
</feature>
<keyword evidence="3" id="KW-1185">Reference proteome</keyword>
<name>A0A316TQ02_9BACT</name>
<dbReference type="Proteomes" id="UP000245533">
    <property type="component" value="Unassembled WGS sequence"/>
</dbReference>
<dbReference type="AlphaFoldDB" id="A0A316TQ02"/>
<evidence type="ECO:0008006" key="4">
    <source>
        <dbReference type="Google" id="ProtNLM"/>
    </source>
</evidence>
<accession>A0A316TQ02</accession>
<organism evidence="2 3">
    <name type="scientific">Rhodohalobacter mucosus</name>
    <dbReference type="NCBI Taxonomy" id="2079485"/>
    <lineage>
        <taxon>Bacteria</taxon>
        <taxon>Pseudomonadati</taxon>
        <taxon>Balneolota</taxon>
        <taxon>Balneolia</taxon>
        <taxon>Balneolales</taxon>
        <taxon>Balneolaceae</taxon>
        <taxon>Rhodohalobacter</taxon>
    </lineage>
</organism>
<evidence type="ECO:0000313" key="3">
    <source>
        <dbReference type="Proteomes" id="UP000245533"/>
    </source>
</evidence>
<evidence type="ECO:0000313" key="2">
    <source>
        <dbReference type="EMBL" id="PWN06703.1"/>
    </source>
</evidence>